<sequence>MARATFRHQEDAGTGDAKKMWLFERSPVNVTIDTLCAAT</sequence>
<dbReference type="AlphaFoldDB" id="A0A9W4DXV7"/>
<protein>
    <submittedName>
        <fullName evidence="1">Uncharacterized protein</fullName>
    </submittedName>
</protein>
<dbReference type="EMBL" id="CAJSLV010000092">
    <property type="protein sequence ID" value="CAG6397883.1"/>
    <property type="molecule type" value="Genomic_DNA"/>
</dbReference>
<accession>A0A9W4DXV7</accession>
<evidence type="ECO:0000313" key="2">
    <source>
        <dbReference type="Proteomes" id="UP001152519"/>
    </source>
</evidence>
<dbReference type="Proteomes" id="UP001152519">
    <property type="component" value="Unassembled WGS sequence"/>
</dbReference>
<organism evidence="1 2">
    <name type="scientific">Actinacidiphila cocklensis</name>
    <dbReference type="NCBI Taxonomy" id="887465"/>
    <lineage>
        <taxon>Bacteria</taxon>
        <taxon>Bacillati</taxon>
        <taxon>Actinomycetota</taxon>
        <taxon>Actinomycetes</taxon>
        <taxon>Kitasatosporales</taxon>
        <taxon>Streptomycetaceae</taxon>
        <taxon>Actinacidiphila</taxon>
    </lineage>
</organism>
<keyword evidence="2" id="KW-1185">Reference proteome</keyword>
<name>A0A9W4DXV7_9ACTN</name>
<gene>
    <name evidence="1" type="ORF">SCOCK_60216</name>
</gene>
<evidence type="ECO:0000313" key="1">
    <source>
        <dbReference type="EMBL" id="CAG6397883.1"/>
    </source>
</evidence>
<proteinExistence type="predicted"/>
<reference evidence="1" key="1">
    <citation type="submission" date="2021-05" db="EMBL/GenBank/DDBJ databases">
        <authorList>
            <person name="Arsene-Ploetze F."/>
        </authorList>
    </citation>
    <scope>NUCLEOTIDE SEQUENCE</scope>
    <source>
        <strain evidence="1">DSM 42138</strain>
    </source>
</reference>
<comment type="caution">
    <text evidence="1">The sequence shown here is derived from an EMBL/GenBank/DDBJ whole genome shotgun (WGS) entry which is preliminary data.</text>
</comment>